<evidence type="ECO:0000313" key="1">
    <source>
        <dbReference type="EMBL" id="RBO96396.1"/>
    </source>
</evidence>
<accession>A0A366E200</accession>
<sequence>MPRLTHRPLLYLDVDGPLIPFGATTRDLPGGYPSFPPEPPASANPLLARLNPALGARLIALDCEPVWATTWRDEANDEVAPRIGLPRLPFVDWPDQDDDELRHRKTRPLVDHAAGRPFVWLDDEITDADRAWVTTHHPAPALLHRVDPRYGLTDADFDALTTWLRTSAR</sequence>
<evidence type="ECO:0008006" key="3">
    <source>
        <dbReference type="Google" id="ProtNLM"/>
    </source>
</evidence>
<keyword evidence="2" id="KW-1185">Reference proteome</keyword>
<dbReference type="Proteomes" id="UP000252586">
    <property type="component" value="Unassembled WGS sequence"/>
</dbReference>
<dbReference type="OrthoDB" id="5124141at2"/>
<dbReference type="AlphaFoldDB" id="A0A366E200"/>
<organism evidence="1 2">
    <name type="scientific">Nocardia puris</name>
    <dbReference type="NCBI Taxonomy" id="208602"/>
    <lineage>
        <taxon>Bacteria</taxon>
        <taxon>Bacillati</taxon>
        <taxon>Actinomycetota</taxon>
        <taxon>Actinomycetes</taxon>
        <taxon>Mycobacteriales</taxon>
        <taxon>Nocardiaceae</taxon>
        <taxon>Nocardia</taxon>
    </lineage>
</organism>
<reference evidence="1 2" key="1">
    <citation type="submission" date="2018-06" db="EMBL/GenBank/DDBJ databases">
        <title>Genomic Encyclopedia of Type Strains, Phase IV (KMG-IV): sequencing the most valuable type-strain genomes for metagenomic binning, comparative biology and taxonomic classification.</title>
        <authorList>
            <person name="Goeker M."/>
        </authorList>
    </citation>
    <scope>NUCLEOTIDE SEQUENCE [LARGE SCALE GENOMIC DNA]</scope>
    <source>
        <strain evidence="1 2">DSM 44599</strain>
    </source>
</reference>
<dbReference type="STRING" id="1210090.GCA_001613185_01126"/>
<name>A0A366E200_9NOCA</name>
<dbReference type="Pfam" id="PF18143">
    <property type="entry name" value="HAD_SAK_2"/>
    <property type="match status" value="1"/>
</dbReference>
<dbReference type="EMBL" id="QNRE01000001">
    <property type="protein sequence ID" value="RBO96396.1"/>
    <property type="molecule type" value="Genomic_DNA"/>
</dbReference>
<evidence type="ECO:0000313" key="2">
    <source>
        <dbReference type="Proteomes" id="UP000252586"/>
    </source>
</evidence>
<proteinExistence type="predicted"/>
<comment type="caution">
    <text evidence="1">The sequence shown here is derived from an EMBL/GenBank/DDBJ whole genome shotgun (WGS) entry which is preliminary data.</text>
</comment>
<protein>
    <recommendedName>
        <fullName evidence="3">Secreted protein</fullName>
    </recommendedName>
</protein>
<dbReference type="RefSeq" id="WP_067504367.1">
    <property type="nucleotide sequence ID" value="NZ_QNRE01000001.1"/>
</dbReference>
<gene>
    <name evidence="1" type="ORF">DFR74_101411</name>
</gene>